<dbReference type="Proteomes" id="UP001174908">
    <property type="component" value="Unassembled WGS sequence"/>
</dbReference>
<organism evidence="2 3">
    <name type="scientific">Variovorax dokdonensis</name>
    <dbReference type="NCBI Taxonomy" id="344883"/>
    <lineage>
        <taxon>Bacteria</taxon>
        <taxon>Pseudomonadati</taxon>
        <taxon>Pseudomonadota</taxon>
        <taxon>Betaproteobacteria</taxon>
        <taxon>Burkholderiales</taxon>
        <taxon>Comamonadaceae</taxon>
        <taxon>Variovorax</taxon>
    </lineage>
</organism>
<evidence type="ECO:0000313" key="2">
    <source>
        <dbReference type="EMBL" id="MDM0044892.1"/>
    </source>
</evidence>
<feature type="region of interest" description="Disordered" evidence="1">
    <location>
        <begin position="1"/>
        <end position="30"/>
    </location>
</feature>
<protein>
    <submittedName>
        <fullName evidence="2">UPF0149 family protein</fullName>
    </submittedName>
</protein>
<evidence type="ECO:0000256" key="1">
    <source>
        <dbReference type="SAM" id="MobiDB-lite"/>
    </source>
</evidence>
<gene>
    <name evidence="2" type="ORF">QTH91_10385</name>
</gene>
<dbReference type="EMBL" id="JASZYV010000002">
    <property type="protein sequence ID" value="MDM0044892.1"/>
    <property type="molecule type" value="Genomic_DNA"/>
</dbReference>
<dbReference type="InterPro" id="IPR004027">
    <property type="entry name" value="SEC_C_motif"/>
</dbReference>
<dbReference type="Pfam" id="PF03695">
    <property type="entry name" value="UPF0149"/>
    <property type="match status" value="1"/>
</dbReference>
<dbReference type="RefSeq" id="WP_286660003.1">
    <property type="nucleotide sequence ID" value="NZ_JASZYV010000002.1"/>
</dbReference>
<dbReference type="Pfam" id="PF02810">
    <property type="entry name" value="SEC-C"/>
    <property type="match status" value="1"/>
</dbReference>
<evidence type="ECO:0000313" key="3">
    <source>
        <dbReference type="Proteomes" id="UP001174908"/>
    </source>
</evidence>
<dbReference type="PANTHER" id="PTHR33747:SF1">
    <property type="entry name" value="ADENYLATE CYCLASE-ASSOCIATED CAP C-TERMINAL DOMAIN-CONTAINING PROTEIN"/>
    <property type="match status" value="1"/>
</dbReference>
<feature type="compositionally biased region" description="Low complexity" evidence="1">
    <location>
        <begin position="1"/>
        <end position="22"/>
    </location>
</feature>
<dbReference type="InterPro" id="IPR011978">
    <property type="entry name" value="YgfB-like"/>
</dbReference>
<proteinExistence type="predicted"/>
<dbReference type="PANTHER" id="PTHR33747">
    <property type="entry name" value="UPF0225 PROTEIN SCO1677"/>
    <property type="match status" value="1"/>
</dbReference>
<sequence length="272" mass="30338">MNQNQPSDPDGPSGAAAGAAPDPLKPEDFDFLDGELDAMREANPEVPEWEFCEGFLAALVCTRRPIEPSEYWPELLGGDFVAMRHMEFTWRWKRRQAEIEAALDAPVQALDDDRAYQPEMLDVRGALAALPPDQKVEEELDIENSGAIPSYGQLWALGFMTVVETWPEEWAAPRDKEAASLLQSALDDIETLTEDDRAAPEFSMFAEDGPPSVSRQRLEQIDLAVWAVYDLRKFWRSMGPRAVTVRKEAEPGRNDPCPCGSGKKFKKCHGAG</sequence>
<dbReference type="Gene3D" id="3.10.450.50">
    <property type="match status" value="1"/>
</dbReference>
<name>A0ABT7NAE2_9BURK</name>
<dbReference type="SUPFAM" id="SSF103642">
    <property type="entry name" value="Sec-C motif"/>
    <property type="match status" value="1"/>
</dbReference>
<accession>A0ABT7NAE2</accession>
<reference evidence="2" key="1">
    <citation type="submission" date="2023-06" db="EMBL/GenBank/DDBJ databases">
        <authorList>
            <person name="Jiang Y."/>
            <person name="Liu Q."/>
        </authorList>
    </citation>
    <scope>NUCLEOTIDE SEQUENCE</scope>
    <source>
        <strain evidence="2">CGMCC 1.12089</strain>
    </source>
</reference>
<comment type="caution">
    <text evidence="2">The sequence shown here is derived from an EMBL/GenBank/DDBJ whole genome shotgun (WGS) entry which is preliminary data.</text>
</comment>
<keyword evidence="3" id="KW-1185">Reference proteome</keyword>